<dbReference type="EC" id="6.6.1.1" evidence="3"/>
<keyword evidence="4" id="KW-1185">Reference proteome</keyword>
<gene>
    <name evidence="3" type="primary">bchD</name>
    <name evidence="3" type="ORF">Lery_1656</name>
</gene>
<dbReference type="InterPro" id="IPR041628">
    <property type="entry name" value="ChlI/MoxR_AAA_lid"/>
</dbReference>
<dbReference type="InterPro" id="IPR011704">
    <property type="entry name" value="ATPase_dyneun-rel_AAA"/>
</dbReference>
<dbReference type="Proteomes" id="UP000054773">
    <property type="component" value="Unassembled WGS sequence"/>
</dbReference>
<dbReference type="Gene3D" id="3.40.50.300">
    <property type="entry name" value="P-loop containing nucleotide triphosphate hydrolases"/>
    <property type="match status" value="1"/>
</dbReference>
<dbReference type="GO" id="GO:0016851">
    <property type="term" value="F:magnesium chelatase activity"/>
    <property type="evidence" value="ECO:0007669"/>
    <property type="project" value="UniProtKB-EC"/>
</dbReference>
<dbReference type="InterPro" id="IPR036465">
    <property type="entry name" value="vWFA_dom_sf"/>
</dbReference>
<evidence type="ECO:0000256" key="1">
    <source>
        <dbReference type="SAM" id="MobiDB-lite"/>
    </source>
</evidence>
<evidence type="ECO:0000313" key="4">
    <source>
        <dbReference type="Proteomes" id="UP000054773"/>
    </source>
</evidence>
<dbReference type="RefSeq" id="WP_058526777.1">
    <property type="nucleotide sequence ID" value="NZ_CAAAHY010000009.1"/>
</dbReference>
<dbReference type="CDD" id="cd00009">
    <property type="entry name" value="AAA"/>
    <property type="match status" value="1"/>
</dbReference>
<organism evidence="3 4">
    <name type="scientific">Legionella erythra</name>
    <dbReference type="NCBI Taxonomy" id="448"/>
    <lineage>
        <taxon>Bacteria</taxon>
        <taxon>Pseudomonadati</taxon>
        <taxon>Pseudomonadota</taxon>
        <taxon>Gammaproteobacteria</taxon>
        <taxon>Legionellales</taxon>
        <taxon>Legionellaceae</taxon>
        <taxon>Legionella</taxon>
    </lineage>
</organism>
<feature type="region of interest" description="Disordered" evidence="1">
    <location>
        <begin position="296"/>
        <end position="320"/>
    </location>
</feature>
<comment type="caution">
    <text evidence="3">The sequence shown here is derived from an EMBL/GenBank/DDBJ whole genome shotgun (WGS) entry which is preliminary data.</text>
</comment>
<dbReference type="AlphaFoldDB" id="A0A0W0TQL8"/>
<dbReference type="InterPro" id="IPR002035">
    <property type="entry name" value="VWF_A"/>
</dbReference>
<proteinExistence type="predicted"/>
<evidence type="ECO:0000259" key="2">
    <source>
        <dbReference type="PROSITE" id="PS50234"/>
    </source>
</evidence>
<evidence type="ECO:0000313" key="3">
    <source>
        <dbReference type="EMBL" id="KTC97817.1"/>
    </source>
</evidence>
<dbReference type="GO" id="GO:0005524">
    <property type="term" value="F:ATP binding"/>
    <property type="evidence" value="ECO:0007669"/>
    <property type="project" value="InterPro"/>
</dbReference>
<dbReference type="Pfam" id="PF17863">
    <property type="entry name" value="AAA_lid_2"/>
    <property type="match status" value="1"/>
</dbReference>
<dbReference type="PROSITE" id="PS50234">
    <property type="entry name" value="VWFA"/>
    <property type="match status" value="1"/>
</dbReference>
<reference evidence="3 4" key="1">
    <citation type="submission" date="2015-11" db="EMBL/GenBank/DDBJ databases">
        <title>Genomic analysis of 38 Legionella species identifies large and diverse effector repertoires.</title>
        <authorList>
            <person name="Burstein D."/>
            <person name="Amaro F."/>
            <person name="Zusman T."/>
            <person name="Lifshitz Z."/>
            <person name="Cohen O."/>
            <person name="Gilbert J.A."/>
            <person name="Pupko T."/>
            <person name="Shuman H.A."/>
            <person name="Segal G."/>
        </authorList>
    </citation>
    <scope>NUCLEOTIDE SEQUENCE [LARGE SCALE GENOMIC DNA]</scope>
    <source>
        <strain evidence="3 4">SE-32A-C8</strain>
    </source>
</reference>
<dbReference type="Pfam" id="PF13519">
    <property type="entry name" value="VWA_2"/>
    <property type="match status" value="1"/>
</dbReference>
<dbReference type="EMBL" id="LNYA01000024">
    <property type="protein sequence ID" value="KTC97817.1"/>
    <property type="molecule type" value="Genomic_DNA"/>
</dbReference>
<dbReference type="Gene3D" id="3.40.50.410">
    <property type="entry name" value="von Willebrand factor, type A domain"/>
    <property type="match status" value="1"/>
</dbReference>
<dbReference type="InterPro" id="IPR027417">
    <property type="entry name" value="P-loop_NTPase"/>
</dbReference>
<dbReference type="PANTHER" id="PTHR43473">
    <property type="entry name" value="MAGNESIUM-CHELATASE SUBUNIT CHLD, CHLOROPLASTIC"/>
    <property type="match status" value="1"/>
</dbReference>
<dbReference type="Gene3D" id="1.10.8.80">
    <property type="entry name" value="Magnesium chelatase subunit I, C-Terminal domain"/>
    <property type="match status" value="1"/>
</dbReference>
<keyword evidence="3" id="KW-0436">Ligase</keyword>
<dbReference type="SUPFAM" id="SSF53300">
    <property type="entry name" value="vWA-like"/>
    <property type="match status" value="1"/>
</dbReference>
<accession>A0A0W0TQL8</accession>
<dbReference type="OrthoDB" id="9775079at2"/>
<dbReference type="PANTHER" id="PTHR43473:SF2">
    <property type="entry name" value="MAGNESIUM-CHELATASE SUBUNIT CHLD, CHLOROPLASTIC"/>
    <property type="match status" value="1"/>
</dbReference>
<dbReference type="STRING" id="448.Lery_1656"/>
<feature type="compositionally biased region" description="Polar residues" evidence="1">
    <location>
        <begin position="297"/>
        <end position="320"/>
    </location>
</feature>
<name>A0A0W0TQL8_LEGER</name>
<dbReference type="SUPFAM" id="SSF52540">
    <property type="entry name" value="P-loop containing nucleoside triphosphate hydrolases"/>
    <property type="match status" value="1"/>
</dbReference>
<protein>
    <submittedName>
        <fullName evidence="3">Magnesium-chelatase 60 kDa subunit</fullName>
        <ecNumber evidence="3">6.6.1.1</ecNumber>
    </submittedName>
</protein>
<feature type="domain" description="VWFA" evidence="2">
    <location>
        <begin position="456"/>
        <end position="597"/>
    </location>
</feature>
<dbReference type="PATRIC" id="fig|448.7.peg.1724"/>
<dbReference type="Pfam" id="PF07728">
    <property type="entry name" value="AAA_5"/>
    <property type="match status" value="1"/>
</dbReference>
<dbReference type="GO" id="GO:0016887">
    <property type="term" value="F:ATP hydrolysis activity"/>
    <property type="evidence" value="ECO:0007669"/>
    <property type="project" value="InterPro"/>
</dbReference>
<feature type="region of interest" description="Disordered" evidence="1">
    <location>
        <begin position="382"/>
        <end position="408"/>
    </location>
</feature>
<dbReference type="SMART" id="SM00327">
    <property type="entry name" value="VWA"/>
    <property type="match status" value="1"/>
</dbReference>
<sequence>MNSMNPLPIPAMVGLKLAKKALFLLAINPRLKGLMLSAKSGSGKSLISSAARQLFVGKNLLNLPVHTDEANLLGGVNLEETLRCGHKVVTAGLLSKVNNGILICESINLLSASVSNIVLNALDAGYLQIETTGISESIQTNFLLIGAYNPEEGIPRKHLMERVGLHVHLPANDSRDLRKKIITHNLLSDDALKEEWQDEEAILMGIIQSARELLPKIELTTEQIRKIVEVAVYCKVEGSRADIFAVEAARAAAALSLREEVLDEDIQLALKCVIFPRAQISEQELANLLQEEKRVEQANSSQENTKALSTEEPITNTTLENLDADWVTQDQPTSESHNEQNQDLERLDTLSAEIEKMADVVFEAEDVMLPSDIINLSPFRAKESSSKTGSQGKTLASHGHHIRSMPGDLNKGPIDIIATLRSAAPWQRARKKESQTLVIEKEDIHIKQYSAKAGTLFIFVVDASGSMGINRMRQAKGTVISLLEHAYIHRDQVALISCRGQSGKIILQPTASVELAKKHLDILPTGDATPLASSLMQVFDVIQYAKHIGIHQYILVLMTDGNSNVGIHANQKEAILNELQTLCGAIVKVGVKSIVVNTRKIVLKQNSAKKIGEWLHAKYFDLGSKLDVKLAEKIKASFQ</sequence>